<organism evidence="2 3">
    <name type="scientific">Candidatus Nomurabacteria bacterium GW2011_GWB1_44_12</name>
    <dbReference type="NCBI Taxonomy" id="1618748"/>
    <lineage>
        <taxon>Bacteria</taxon>
        <taxon>Candidatus Nomuraibacteriota</taxon>
    </lineage>
</organism>
<accession>A0A837IAQ2</accession>
<feature type="coiled-coil region" evidence="1">
    <location>
        <begin position="33"/>
        <end position="67"/>
    </location>
</feature>
<name>A0A837IAQ2_9BACT</name>
<evidence type="ECO:0000256" key="1">
    <source>
        <dbReference type="SAM" id="Coils"/>
    </source>
</evidence>
<evidence type="ECO:0000313" key="3">
    <source>
        <dbReference type="Proteomes" id="UP000033815"/>
    </source>
</evidence>
<proteinExistence type="predicted"/>
<dbReference type="EMBL" id="LCHP01000001">
    <property type="protein sequence ID" value="KKT37224.1"/>
    <property type="molecule type" value="Genomic_DNA"/>
</dbReference>
<sequence>MKKTVVKKVTIDDLAGTIDNLAIMVAKGFDRVHKEMDERFDNVDKRFDKVEKEITEVKENINTTRMDVLGIGDRFVSKHEFSQHLVRFSLLEQKVKTKR</sequence>
<protein>
    <submittedName>
        <fullName evidence="2">Uncharacterized protein</fullName>
    </submittedName>
</protein>
<evidence type="ECO:0000313" key="2">
    <source>
        <dbReference type="EMBL" id="KKT37224.1"/>
    </source>
</evidence>
<dbReference type="Proteomes" id="UP000033815">
    <property type="component" value="Unassembled WGS sequence"/>
</dbReference>
<reference evidence="2 3" key="1">
    <citation type="journal article" date="2015" name="Nature">
        <title>rRNA introns, odd ribosomes, and small enigmatic genomes across a large radiation of phyla.</title>
        <authorList>
            <person name="Brown C.T."/>
            <person name="Hug L.A."/>
            <person name="Thomas B.C."/>
            <person name="Sharon I."/>
            <person name="Castelle C.J."/>
            <person name="Singh A."/>
            <person name="Wilkins M.J."/>
            <person name="Williams K.H."/>
            <person name="Banfield J.F."/>
        </authorList>
    </citation>
    <scope>NUCLEOTIDE SEQUENCE [LARGE SCALE GENOMIC DNA]</scope>
</reference>
<dbReference type="AlphaFoldDB" id="A0A837IAQ2"/>
<keyword evidence="1" id="KW-0175">Coiled coil</keyword>
<dbReference type="Gene3D" id="3.90.20.10">
    <property type="match status" value="1"/>
</dbReference>
<dbReference type="SUPFAM" id="SSF58064">
    <property type="entry name" value="Influenza hemagglutinin (stalk)"/>
    <property type="match status" value="1"/>
</dbReference>
<gene>
    <name evidence="2" type="ORF">UW25_C0001G0032</name>
</gene>
<comment type="caution">
    <text evidence="2">The sequence shown here is derived from an EMBL/GenBank/DDBJ whole genome shotgun (WGS) entry which is preliminary data.</text>
</comment>